<keyword evidence="8 9" id="KW-0472">Membrane</keyword>
<dbReference type="GO" id="GO:0071978">
    <property type="term" value="P:bacterial-type flagellum-dependent swarming motility"/>
    <property type="evidence" value="ECO:0007669"/>
    <property type="project" value="InterPro"/>
</dbReference>
<feature type="domain" description="MotA/TolQ/ExbB proton channel" evidence="10">
    <location>
        <begin position="100"/>
        <end position="212"/>
    </location>
</feature>
<dbReference type="AlphaFoldDB" id="A0A1S7LGP4"/>
<evidence type="ECO:0000256" key="1">
    <source>
        <dbReference type="ARBA" id="ARBA00004651"/>
    </source>
</evidence>
<keyword evidence="5 9" id="KW-0812">Transmembrane</keyword>
<feature type="transmembrane region" description="Helical" evidence="9">
    <location>
        <begin position="179"/>
        <end position="202"/>
    </location>
</feature>
<dbReference type="PROSITE" id="PS01307">
    <property type="entry name" value="MOTA"/>
    <property type="match status" value="1"/>
</dbReference>
<keyword evidence="11" id="KW-0966">Cell projection</keyword>
<evidence type="ECO:0000256" key="9">
    <source>
        <dbReference type="SAM" id="Phobius"/>
    </source>
</evidence>
<keyword evidence="4" id="KW-1003">Cell membrane</keyword>
<keyword evidence="3" id="KW-0813">Transport</keyword>
<proteinExistence type="inferred from homology"/>
<evidence type="ECO:0000256" key="7">
    <source>
        <dbReference type="ARBA" id="ARBA00022989"/>
    </source>
</evidence>
<organism evidence="11">
    <name type="scientific">Magnetococcus massalia (strain MO-1)</name>
    <dbReference type="NCBI Taxonomy" id="451514"/>
    <lineage>
        <taxon>Bacteria</taxon>
        <taxon>Pseudomonadati</taxon>
        <taxon>Pseudomonadota</taxon>
        <taxon>Magnetococcia</taxon>
        <taxon>Magnetococcales</taxon>
        <taxon>Magnetococcaceae</taxon>
        <taxon>Magnetococcus</taxon>
    </lineage>
</organism>
<feature type="transmembrane region" description="Helical" evidence="9">
    <location>
        <begin position="5"/>
        <end position="22"/>
    </location>
</feature>
<dbReference type="PANTHER" id="PTHR30433">
    <property type="entry name" value="CHEMOTAXIS PROTEIN MOTA"/>
    <property type="match status" value="1"/>
</dbReference>
<comment type="subcellular location">
    <subcellularLocation>
        <location evidence="1">Cell membrane</location>
        <topology evidence="1">Multi-pass membrane protein</topology>
    </subcellularLocation>
</comment>
<keyword evidence="11" id="KW-0969">Cilium</keyword>
<evidence type="ECO:0000256" key="6">
    <source>
        <dbReference type="ARBA" id="ARBA00022779"/>
    </source>
</evidence>
<sequence length="250" mass="26777">MDLATVIGIVLGFALIIMAIMLGGDIGMFVNVPSILIVIGGTIASMFIKHKMGDVFGSVGIMLKAFLVKPQNPEQTIGQLIDMANIARKDGILALEKVKSDDAFLQGAVNHCVDGADPEFLESVLRKDLEYLTERHQRGIAMWEGIGEAAPAFGMIGTLIGLVNMLASMDDPSSIGPAMAVALLTTLYGSIFANVIAIPLAVKLEMYSREEQVVRQIIIDGMIGIQKGVNPRMLQEALKAALPPSQRDAE</sequence>
<comment type="similarity">
    <text evidence="2">Belongs to the MotA family.</text>
</comment>
<reference evidence="11" key="1">
    <citation type="submission" date="2015-04" db="EMBL/GenBank/DDBJ databases">
        <authorList>
            <person name="Syromyatnikov M.Y."/>
            <person name="Popov V.N."/>
        </authorList>
    </citation>
    <scope>NUCLEOTIDE SEQUENCE</scope>
    <source>
        <strain evidence="11">MO-1</strain>
    </source>
</reference>
<dbReference type="Pfam" id="PF01618">
    <property type="entry name" value="MotA_ExbB"/>
    <property type="match status" value="1"/>
</dbReference>
<evidence type="ECO:0000256" key="5">
    <source>
        <dbReference type="ARBA" id="ARBA00022692"/>
    </source>
</evidence>
<evidence type="ECO:0000256" key="2">
    <source>
        <dbReference type="ARBA" id="ARBA00008038"/>
    </source>
</evidence>
<dbReference type="PANTHER" id="PTHR30433:SF2">
    <property type="entry name" value="MOTILITY PROTEIN A"/>
    <property type="match status" value="1"/>
</dbReference>
<keyword evidence="11" id="KW-0282">Flagellum</keyword>
<name>A0A1S7LGP4_MAGMO</name>
<dbReference type="EMBL" id="LO017727">
    <property type="protein sequence ID" value="CRH04946.1"/>
    <property type="molecule type" value="Genomic_DNA"/>
</dbReference>
<dbReference type="InterPro" id="IPR047055">
    <property type="entry name" value="MotA-like"/>
</dbReference>
<evidence type="ECO:0000259" key="10">
    <source>
        <dbReference type="Pfam" id="PF01618"/>
    </source>
</evidence>
<protein>
    <submittedName>
        <fullName evidence="11">Flagellar motor protein pomA</fullName>
    </submittedName>
</protein>
<evidence type="ECO:0000256" key="3">
    <source>
        <dbReference type="ARBA" id="ARBA00022448"/>
    </source>
</evidence>
<dbReference type="GO" id="GO:0006935">
    <property type="term" value="P:chemotaxis"/>
    <property type="evidence" value="ECO:0007669"/>
    <property type="project" value="InterPro"/>
</dbReference>
<dbReference type="GO" id="GO:0005886">
    <property type="term" value="C:plasma membrane"/>
    <property type="evidence" value="ECO:0007669"/>
    <property type="project" value="UniProtKB-SubCell"/>
</dbReference>
<evidence type="ECO:0000313" key="11">
    <source>
        <dbReference type="EMBL" id="CRH04946.1"/>
    </source>
</evidence>
<dbReference type="InterPro" id="IPR000540">
    <property type="entry name" value="Flag_MotA_CS"/>
</dbReference>
<keyword evidence="6" id="KW-0283">Flagellar rotation</keyword>
<gene>
    <name evidence="11" type="primary">pomA</name>
    <name evidence="11" type="ORF">MAGMO_0745</name>
</gene>
<evidence type="ECO:0000256" key="8">
    <source>
        <dbReference type="ARBA" id="ARBA00023136"/>
    </source>
</evidence>
<evidence type="ECO:0000256" key="4">
    <source>
        <dbReference type="ARBA" id="ARBA00022475"/>
    </source>
</evidence>
<accession>A0A1S7LGP4</accession>
<feature type="transmembrane region" description="Helical" evidence="9">
    <location>
        <begin position="145"/>
        <end position="167"/>
    </location>
</feature>
<feature type="transmembrane region" description="Helical" evidence="9">
    <location>
        <begin position="28"/>
        <end position="48"/>
    </location>
</feature>
<keyword evidence="7 9" id="KW-1133">Transmembrane helix</keyword>
<dbReference type="InterPro" id="IPR002898">
    <property type="entry name" value="MotA_ExbB_proton_chnl"/>
</dbReference>